<keyword evidence="3" id="KW-0804">Transcription</keyword>
<dbReference type="SMART" id="SM00066">
    <property type="entry name" value="GAL4"/>
    <property type="match status" value="1"/>
</dbReference>
<evidence type="ECO:0000256" key="4">
    <source>
        <dbReference type="ARBA" id="ARBA00023242"/>
    </source>
</evidence>
<dbReference type="GO" id="GO:0008270">
    <property type="term" value="F:zinc ion binding"/>
    <property type="evidence" value="ECO:0007669"/>
    <property type="project" value="InterPro"/>
</dbReference>
<reference evidence="7" key="1">
    <citation type="journal article" date="2020" name="Stud. Mycol.">
        <title>101 Dothideomycetes genomes: a test case for predicting lifestyles and emergence of pathogens.</title>
        <authorList>
            <person name="Haridas S."/>
            <person name="Albert R."/>
            <person name="Binder M."/>
            <person name="Bloem J."/>
            <person name="Labutti K."/>
            <person name="Salamov A."/>
            <person name="Andreopoulos B."/>
            <person name="Baker S."/>
            <person name="Barry K."/>
            <person name="Bills G."/>
            <person name="Bluhm B."/>
            <person name="Cannon C."/>
            <person name="Castanera R."/>
            <person name="Culley D."/>
            <person name="Daum C."/>
            <person name="Ezra D."/>
            <person name="Gonzalez J."/>
            <person name="Henrissat B."/>
            <person name="Kuo A."/>
            <person name="Liang C."/>
            <person name="Lipzen A."/>
            <person name="Lutzoni F."/>
            <person name="Magnuson J."/>
            <person name="Mondo S."/>
            <person name="Nolan M."/>
            <person name="Ohm R."/>
            <person name="Pangilinan J."/>
            <person name="Park H.-J."/>
            <person name="Ramirez L."/>
            <person name="Alfaro M."/>
            <person name="Sun H."/>
            <person name="Tritt A."/>
            <person name="Yoshinaga Y."/>
            <person name="Zwiers L.-H."/>
            <person name="Turgeon B."/>
            <person name="Goodwin S."/>
            <person name="Spatafora J."/>
            <person name="Crous P."/>
            <person name="Grigoriev I."/>
        </authorList>
    </citation>
    <scope>NUCLEOTIDE SEQUENCE</scope>
    <source>
        <strain evidence="7">CBS 161.51</strain>
    </source>
</reference>
<organism evidence="7 8">
    <name type="scientific">Clathrospora elynae</name>
    <dbReference type="NCBI Taxonomy" id="706981"/>
    <lineage>
        <taxon>Eukaryota</taxon>
        <taxon>Fungi</taxon>
        <taxon>Dikarya</taxon>
        <taxon>Ascomycota</taxon>
        <taxon>Pezizomycotina</taxon>
        <taxon>Dothideomycetes</taxon>
        <taxon>Pleosporomycetidae</taxon>
        <taxon>Pleosporales</taxon>
        <taxon>Diademaceae</taxon>
        <taxon>Clathrospora</taxon>
    </lineage>
</organism>
<dbReference type="CDD" id="cd00067">
    <property type="entry name" value="GAL4"/>
    <property type="match status" value="1"/>
</dbReference>
<dbReference type="PANTHER" id="PTHR47424">
    <property type="entry name" value="REGULATORY PROTEIN GAL4"/>
    <property type="match status" value="1"/>
</dbReference>
<dbReference type="PROSITE" id="PS00463">
    <property type="entry name" value="ZN2_CY6_FUNGAL_1"/>
    <property type="match status" value="1"/>
</dbReference>
<feature type="region of interest" description="Disordered" evidence="5">
    <location>
        <begin position="121"/>
        <end position="183"/>
    </location>
</feature>
<dbReference type="GO" id="GO:0000435">
    <property type="term" value="P:positive regulation of transcription from RNA polymerase II promoter by galactose"/>
    <property type="evidence" value="ECO:0007669"/>
    <property type="project" value="TreeGrafter"/>
</dbReference>
<dbReference type="PANTHER" id="PTHR47424:SF9">
    <property type="entry name" value="TAH-2"/>
    <property type="match status" value="1"/>
</dbReference>
<keyword evidence="1" id="KW-0479">Metal-binding</keyword>
<dbReference type="InterPro" id="IPR036864">
    <property type="entry name" value="Zn2-C6_fun-type_DNA-bd_sf"/>
</dbReference>
<feature type="region of interest" description="Disordered" evidence="5">
    <location>
        <begin position="48"/>
        <end position="70"/>
    </location>
</feature>
<dbReference type="GO" id="GO:0005634">
    <property type="term" value="C:nucleus"/>
    <property type="evidence" value="ECO:0007669"/>
    <property type="project" value="TreeGrafter"/>
</dbReference>
<feature type="domain" description="Zn(2)-C6 fungal-type" evidence="6">
    <location>
        <begin position="17"/>
        <end position="46"/>
    </location>
</feature>
<dbReference type="InterPro" id="IPR001138">
    <property type="entry name" value="Zn2Cys6_DnaBD"/>
</dbReference>
<name>A0A6A5SZL1_9PLEO</name>
<evidence type="ECO:0000256" key="2">
    <source>
        <dbReference type="ARBA" id="ARBA00023015"/>
    </source>
</evidence>
<proteinExistence type="predicted"/>
<dbReference type="GO" id="GO:0000978">
    <property type="term" value="F:RNA polymerase II cis-regulatory region sequence-specific DNA binding"/>
    <property type="evidence" value="ECO:0007669"/>
    <property type="project" value="TreeGrafter"/>
</dbReference>
<dbReference type="Gene3D" id="4.10.240.10">
    <property type="entry name" value="Zn(2)-C6 fungal-type DNA-binding domain"/>
    <property type="match status" value="1"/>
</dbReference>
<feature type="compositionally biased region" description="Basic and acidic residues" evidence="5">
    <location>
        <begin position="48"/>
        <end position="65"/>
    </location>
</feature>
<dbReference type="OrthoDB" id="4064873at2759"/>
<keyword evidence="4" id="KW-0539">Nucleus</keyword>
<evidence type="ECO:0000256" key="5">
    <source>
        <dbReference type="SAM" id="MobiDB-lite"/>
    </source>
</evidence>
<keyword evidence="8" id="KW-1185">Reference proteome</keyword>
<dbReference type="Pfam" id="PF04082">
    <property type="entry name" value="Fungal_trans"/>
    <property type="match status" value="1"/>
</dbReference>
<evidence type="ECO:0000256" key="3">
    <source>
        <dbReference type="ARBA" id="ARBA00023163"/>
    </source>
</evidence>
<dbReference type="SMART" id="SM00906">
    <property type="entry name" value="Fungal_trans"/>
    <property type="match status" value="1"/>
</dbReference>
<dbReference type="InterPro" id="IPR051127">
    <property type="entry name" value="Fungal_SecMet_Regulators"/>
</dbReference>
<sequence>MTRPKVSSDQRQRIAQACESCKRRKQKCNGLCPCNTCDKRKFTCIYSDRDPTSPSDDRPPKRRAVEAVGNDSDSPLYVEFQFHQTSGISNNCSASCSMNDNSTSNTPSNGQNQLSPLLRHRRKSSTNQGPDLANGPLSVKQKTLLKSPDPRPTIELGVTPVHQLPASSGNGDPQPAPSRGTTVHSGVDEIADFPCQSRMLQDPTGRVLYIGDSATLSFLQLIRMMVDTIAGSSAFTNDPRRHKIVEGQYSLPSGFRPTHLLPDLQTARVLVEAFFVNTHGLLQVFERDRFLESVETCYSDPLSLEPSWLCLLNLVFAIGLTMATPISGSPKALIIDKLRSEHLDRAEVFYLNAKSLNDPMNGLEDQDFWAIQALLLMSFYMLAKSKRNTAFALLGMAARSAHALGLHREETMVIFSLEEQTQRKNLWRSIFVMDRFLSCSLGRPTAISDDDCSGDTLRPPDGDREQPYSFNINTVHDYNETGPYALEAAVRSCSVIGTILRKVYQQRTISTRLAQEIADVCKSWPRALPSILQWRQAAAASPSQGVAILHVNLFYCHSIILLARPFFLYILNKETQQHVNQPGIRNPRPYIRMEKFSEACVIASTHTILLVQNAYEAGYLSRKNPVVIYFLFAATLVVLANDFAGLYRIDATEICTVNAIKIMGYCAETDQQASRLVYILSSFRDVVVQQQTRRKHSQADDATLPSIASQLYGGPMPHQQQHDFNTGGPAHSIDPLITTPRLHQVPVHIYSGMQTTPLHEQTPSYQRSQQLPSHEQAQPLPEYSVHILPIQDPVSSSGPFGISTNISSPIFTLPSKPPSLSTMLDLSALEATRVPSLHSEESGQDEQVDFDALWAWPSNTPAMGSPRAGIEGGVVDRMQGISESSVLLFGVSRKDFGGE</sequence>
<dbReference type="GO" id="GO:0000981">
    <property type="term" value="F:DNA-binding transcription factor activity, RNA polymerase II-specific"/>
    <property type="evidence" value="ECO:0007669"/>
    <property type="project" value="InterPro"/>
</dbReference>
<dbReference type="SUPFAM" id="SSF57701">
    <property type="entry name" value="Zn2/Cys6 DNA-binding domain"/>
    <property type="match status" value="1"/>
</dbReference>
<protein>
    <recommendedName>
        <fullName evidence="6">Zn(2)-C6 fungal-type domain-containing protein</fullName>
    </recommendedName>
</protein>
<dbReference type="CDD" id="cd12148">
    <property type="entry name" value="fungal_TF_MHR"/>
    <property type="match status" value="1"/>
</dbReference>
<evidence type="ECO:0000313" key="8">
    <source>
        <dbReference type="Proteomes" id="UP000800038"/>
    </source>
</evidence>
<dbReference type="InterPro" id="IPR007219">
    <property type="entry name" value="XnlR_reg_dom"/>
</dbReference>
<keyword evidence="2" id="KW-0805">Transcription regulation</keyword>
<dbReference type="GO" id="GO:0006351">
    <property type="term" value="P:DNA-templated transcription"/>
    <property type="evidence" value="ECO:0007669"/>
    <property type="project" value="InterPro"/>
</dbReference>
<accession>A0A6A5SZL1</accession>
<evidence type="ECO:0000259" key="6">
    <source>
        <dbReference type="PROSITE" id="PS50048"/>
    </source>
</evidence>
<dbReference type="Pfam" id="PF00172">
    <property type="entry name" value="Zn_clus"/>
    <property type="match status" value="1"/>
</dbReference>
<dbReference type="Proteomes" id="UP000800038">
    <property type="component" value="Unassembled WGS sequence"/>
</dbReference>
<gene>
    <name evidence="7" type="ORF">EJ02DRAFT_451146</name>
</gene>
<evidence type="ECO:0000313" key="7">
    <source>
        <dbReference type="EMBL" id="KAF1945733.1"/>
    </source>
</evidence>
<dbReference type="AlphaFoldDB" id="A0A6A5SZL1"/>
<evidence type="ECO:0000256" key="1">
    <source>
        <dbReference type="ARBA" id="ARBA00022723"/>
    </source>
</evidence>
<dbReference type="EMBL" id="ML976007">
    <property type="protein sequence ID" value="KAF1945733.1"/>
    <property type="molecule type" value="Genomic_DNA"/>
</dbReference>
<dbReference type="PROSITE" id="PS50048">
    <property type="entry name" value="ZN2_CY6_FUNGAL_2"/>
    <property type="match status" value="1"/>
</dbReference>